<feature type="compositionally biased region" description="Basic and acidic residues" evidence="1">
    <location>
        <begin position="185"/>
        <end position="195"/>
    </location>
</feature>
<feature type="compositionally biased region" description="Low complexity" evidence="1">
    <location>
        <begin position="107"/>
        <end position="128"/>
    </location>
</feature>
<dbReference type="EMBL" id="CAJGYO010000001">
    <property type="protein sequence ID" value="CAD6205680.1"/>
    <property type="molecule type" value="Genomic_DNA"/>
</dbReference>
<evidence type="ECO:0000256" key="1">
    <source>
        <dbReference type="SAM" id="MobiDB-lite"/>
    </source>
</evidence>
<feature type="compositionally biased region" description="Low complexity" evidence="1">
    <location>
        <begin position="23"/>
        <end position="33"/>
    </location>
</feature>
<feature type="region of interest" description="Disordered" evidence="1">
    <location>
        <begin position="23"/>
        <end position="55"/>
    </location>
</feature>
<keyword evidence="3" id="KW-1185">Reference proteome</keyword>
<organism evidence="2 3">
    <name type="scientific">Miscanthus lutarioriparius</name>
    <dbReference type="NCBI Taxonomy" id="422564"/>
    <lineage>
        <taxon>Eukaryota</taxon>
        <taxon>Viridiplantae</taxon>
        <taxon>Streptophyta</taxon>
        <taxon>Embryophyta</taxon>
        <taxon>Tracheophyta</taxon>
        <taxon>Spermatophyta</taxon>
        <taxon>Magnoliopsida</taxon>
        <taxon>Liliopsida</taxon>
        <taxon>Poales</taxon>
        <taxon>Poaceae</taxon>
        <taxon>PACMAD clade</taxon>
        <taxon>Panicoideae</taxon>
        <taxon>Andropogonodae</taxon>
        <taxon>Andropogoneae</taxon>
        <taxon>Saccharinae</taxon>
        <taxon>Miscanthus</taxon>
    </lineage>
</organism>
<accession>A0A811MAC9</accession>
<dbReference type="Proteomes" id="UP000604825">
    <property type="component" value="Unassembled WGS sequence"/>
</dbReference>
<gene>
    <name evidence="2" type="ORF">NCGR_LOCUS3485</name>
</gene>
<sequence length="195" mass="19638">MSKSPRALQELMTAVDAGHVADVNVDSASSDSSKLLGPRRRPTPTYNGHGGGVRKSAPAVAVVEASTDASFEFSAVVSYSSASPASMVFSDGQLRAHQFPAVRSAASAGSSQATSPVRSSSVGSSCSSTKQQQAGVTGSKKRVSFAAEGADKAGGGQGKKSGGLLGCMGSVCGPSSRNEAVEPVARNDNRKVVAF</sequence>
<name>A0A811MAC9_9POAL</name>
<dbReference type="AlphaFoldDB" id="A0A811MAC9"/>
<comment type="caution">
    <text evidence="2">The sequence shown here is derived from an EMBL/GenBank/DDBJ whole genome shotgun (WGS) entry which is preliminary data.</text>
</comment>
<reference evidence="2" key="1">
    <citation type="submission" date="2020-10" db="EMBL/GenBank/DDBJ databases">
        <authorList>
            <person name="Han B."/>
            <person name="Lu T."/>
            <person name="Zhao Q."/>
            <person name="Huang X."/>
            <person name="Zhao Y."/>
        </authorList>
    </citation>
    <scope>NUCLEOTIDE SEQUENCE</scope>
</reference>
<evidence type="ECO:0000313" key="3">
    <source>
        <dbReference type="Proteomes" id="UP000604825"/>
    </source>
</evidence>
<protein>
    <submittedName>
        <fullName evidence="2">Uncharacterized protein</fullName>
    </submittedName>
</protein>
<dbReference type="OrthoDB" id="695661at2759"/>
<evidence type="ECO:0000313" key="2">
    <source>
        <dbReference type="EMBL" id="CAD6205680.1"/>
    </source>
</evidence>
<feature type="region of interest" description="Disordered" evidence="1">
    <location>
        <begin position="107"/>
        <end position="195"/>
    </location>
</feature>
<feature type="compositionally biased region" description="Gly residues" evidence="1">
    <location>
        <begin position="152"/>
        <end position="166"/>
    </location>
</feature>
<proteinExistence type="predicted"/>